<protein>
    <submittedName>
        <fullName evidence="1">Uncharacterized protein</fullName>
    </submittedName>
</protein>
<evidence type="ECO:0000313" key="1">
    <source>
        <dbReference type="EMBL" id="EFA23660.1"/>
    </source>
</evidence>
<comment type="caution">
    <text evidence="1">The sequence shown here is derived from an EMBL/GenBank/DDBJ whole genome shotgun (WGS) entry which is preliminary data.</text>
</comment>
<dbReference type="AlphaFoldDB" id="D1NSK8"/>
<name>D1NSK8_9BIFI</name>
<dbReference type="STRING" id="561180.BIFGAL_02765"/>
<proteinExistence type="predicted"/>
<reference evidence="1 2" key="1">
    <citation type="submission" date="2009-11" db="EMBL/GenBank/DDBJ databases">
        <authorList>
            <person name="Weinstock G."/>
            <person name="Sodergren E."/>
            <person name="Clifton S."/>
            <person name="Fulton L."/>
            <person name="Fulton B."/>
            <person name="Courtney L."/>
            <person name="Fronick C."/>
            <person name="Harrison M."/>
            <person name="Strong C."/>
            <person name="Farmer C."/>
            <person name="Delahaunty K."/>
            <person name="Markovic C."/>
            <person name="Hall O."/>
            <person name="Minx P."/>
            <person name="Tomlinson C."/>
            <person name="Mitreva M."/>
            <person name="Nelson J."/>
            <person name="Hou S."/>
            <person name="Wollam A."/>
            <person name="Pepin K.H."/>
            <person name="Johnson M."/>
            <person name="Bhonagiri V."/>
            <person name="Nash W.E."/>
            <person name="Warren W."/>
            <person name="Chinwalla A."/>
            <person name="Mardis E.R."/>
            <person name="Wilson R.K."/>
        </authorList>
    </citation>
    <scope>NUCLEOTIDE SEQUENCE [LARGE SCALE GENOMIC DNA]</scope>
    <source>
        <strain evidence="1 2">DSM 20093</strain>
    </source>
</reference>
<sequence length="41" mass="4715">MWTDPLILWRTGLCSRLVRHASLCVISHHASWYAAVAYTVE</sequence>
<organism evidence="1 2">
    <name type="scientific">Bifidobacterium gallicum DSM 20093 = LMG 11596</name>
    <dbReference type="NCBI Taxonomy" id="561180"/>
    <lineage>
        <taxon>Bacteria</taxon>
        <taxon>Bacillati</taxon>
        <taxon>Actinomycetota</taxon>
        <taxon>Actinomycetes</taxon>
        <taxon>Bifidobacteriales</taxon>
        <taxon>Bifidobacteriaceae</taxon>
        <taxon>Bifidobacterium</taxon>
    </lineage>
</organism>
<dbReference type="EMBL" id="ABXB03000001">
    <property type="protein sequence ID" value="EFA23660.1"/>
    <property type="molecule type" value="Genomic_DNA"/>
</dbReference>
<accession>D1NSK8</accession>
<dbReference type="Proteomes" id="UP000003656">
    <property type="component" value="Unassembled WGS sequence"/>
</dbReference>
<gene>
    <name evidence="1" type="ORF">BIFGAL_02765</name>
</gene>
<evidence type="ECO:0000313" key="2">
    <source>
        <dbReference type="Proteomes" id="UP000003656"/>
    </source>
</evidence>